<evidence type="ECO:0000313" key="2">
    <source>
        <dbReference type="EMBL" id="RCV21689.1"/>
    </source>
</evidence>
<dbReference type="Gramene" id="KQL10685">
    <property type="protein sequence ID" value="KQL10685"/>
    <property type="gene ID" value="SETIT_008184mg"/>
</dbReference>
<accession>K3Y1W5</accession>
<proteinExistence type="predicted"/>
<dbReference type="Pfam" id="PF13921">
    <property type="entry name" value="Myb_DNA-bind_6"/>
    <property type="match status" value="1"/>
</dbReference>
<protein>
    <recommendedName>
        <fullName evidence="1">Myb-like domain-containing protein</fullName>
    </recommendedName>
</protein>
<dbReference type="AlphaFoldDB" id="K3Y1W5"/>
<reference evidence="3" key="3">
    <citation type="submission" date="2018-08" db="UniProtKB">
        <authorList>
            <consortium name="EnsemblPlants"/>
        </authorList>
    </citation>
    <scope>IDENTIFICATION</scope>
    <source>
        <strain evidence="3">Yugu1</strain>
    </source>
</reference>
<name>K3Y1W5_SETIT</name>
<reference evidence="2 4" key="1">
    <citation type="journal article" date="2012" name="Nat. Biotechnol.">
        <title>Reference genome sequence of the model plant Setaria.</title>
        <authorList>
            <person name="Bennetzen J.L."/>
            <person name="Schmutz J."/>
            <person name="Wang H."/>
            <person name="Percifield R."/>
            <person name="Hawkins J."/>
            <person name="Pontaroli A.C."/>
            <person name="Estep M."/>
            <person name="Feng L."/>
            <person name="Vaughn J.N."/>
            <person name="Grimwood J."/>
            <person name="Jenkins J."/>
            <person name="Barry K."/>
            <person name="Lindquist E."/>
            <person name="Hellsten U."/>
            <person name="Deshpande S."/>
            <person name="Wang X."/>
            <person name="Wu X."/>
            <person name="Mitros T."/>
            <person name="Triplett J."/>
            <person name="Yang X."/>
            <person name="Ye C.Y."/>
            <person name="Mauro-Herrera M."/>
            <person name="Wang L."/>
            <person name="Li P."/>
            <person name="Sharma M."/>
            <person name="Sharma R."/>
            <person name="Ronald P.C."/>
            <person name="Panaud O."/>
            <person name="Kellogg E.A."/>
            <person name="Brutnell T.P."/>
            <person name="Doust A.N."/>
            <person name="Tuskan G.A."/>
            <person name="Rokhsar D."/>
            <person name="Devos K.M."/>
        </authorList>
    </citation>
    <scope>NUCLEOTIDE SEQUENCE [LARGE SCALE GENOMIC DNA]</scope>
    <source>
        <strain evidence="4">cv. Yugu1</strain>
        <strain evidence="2">Yugu1</strain>
    </source>
</reference>
<dbReference type="OrthoDB" id="692133at2759"/>
<keyword evidence="4" id="KW-1185">Reference proteome</keyword>
<dbReference type="PANTHER" id="PTHR45224">
    <property type="entry name" value="OS01G0527900 PROTEIN-RELATED"/>
    <property type="match status" value="1"/>
</dbReference>
<dbReference type="EnsemblPlants" id="KQL10685">
    <property type="protein sequence ID" value="KQL10685"/>
    <property type="gene ID" value="SETIT_008184mg"/>
</dbReference>
<evidence type="ECO:0000313" key="4">
    <source>
        <dbReference type="Proteomes" id="UP000004995"/>
    </source>
</evidence>
<dbReference type="EMBL" id="AGNK02002470">
    <property type="status" value="NOT_ANNOTATED_CDS"/>
    <property type="molecule type" value="Genomic_DNA"/>
</dbReference>
<dbReference type="PANTHER" id="PTHR45224:SF16">
    <property type="entry name" value="OS01G0527900 PROTEIN"/>
    <property type="match status" value="1"/>
</dbReference>
<dbReference type="EMBL" id="CM003531">
    <property type="protein sequence ID" value="RCV21689.1"/>
    <property type="molecule type" value="Genomic_DNA"/>
</dbReference>
<dbReference type="Gene3D" id="1.10.10.60">
    <property type="entry name" value="Homeodomain-like"/>
    <property type="match status" value="1"/>
</dbReference>
<dbReference type="PROSITE" id="PS50090">
    <property type="entry name" value="MYB_LIKE"/>
    <property type="match status" value="1"/>
</dbReference>
<evidence type="ECO:0000313" key="3">
    <source>
        <dbReference type="EnsemblPlants" id="KQL10685"/>
    </source>
</evidence>
<reference evidence="2" key="2">
    <citation type="submission" date="2015-07" db="EMBL/GenBank/DDBJ databases">
        <authorList>
            <person name="Noorani M."/>
        </authorList>
    </citation>
    <scope>NUCLEOTIDE SEQUENCE</scope>
    <source>
        <strain evidence="2">Yugu1</strain>
    </source>
</reference>
<organism evidence="2">
    <name type="scientific">Setaria italica</name>
    <name type="common">Foxtail millet</name>
    <name type="synonym">Panicum italicum</name>
    <dbReference type="NCBI Taxonomy" id="4555"/>
    <lineage>
        <taxon>Eukaryota</taxon>
        <taxon>Viridiplantae</taxon>
        <taxon>Streptophyta</taxon>
        <taxon>Embryophyta</taxon>
        <taxon>Tracheophyta</taxon>
        <taxon>Spermatophyta</taxon>
        <taxon>Magnoliopsida</taxon>
        <taxon>Liliopsida</taxon>
        <taxon>Poales</taxon>
        <taxon>Poaceae</taxon>
        <taxon>PACMAD clade</taxon>
        <taxon>Panicoideae</taxon>
        <taxon>Panicodae</taxon>
        <taxon>Paniceae</taxon>
        <taxon>Cenchrinae</taxon>
        <taxon>Setaria</taxon>
    </lineage>
</organism>
<evidence type="ECO:0000259" key="1">
    <source>
        <dbReference type="PROSITE" id="PS50090"/>
    </source>
</evidence>
<dbReference type="STRING" id="4555.K3Y1W5"/>
<sequence>MGHRAGHPPARLEERERRREAERCLRLFSTMNFRPHHYPQNYLSPHVHPNFHDHYPQNVNPFLGPSYQSLSPTPASYHGGPFSRNIRQYLPGGVGGFVANGPASPVGSMAFLLSSGGSKEWSYASEDEAKKKGGRIIWNQEDDLRLVSCWLKNSNDPISGNGKKSCHFWKDIADEYNKHAPEGKNRTAMQCKEHWNKTIPHINKFHGVYHDICSTIVGLLFDCQWHDCAGLSSN</sequence>
<feature type="domain" description="Myb-like" evidence="1">
    <location>
        <begin position="138"/>
        <end position="199"/>
    </location>
</feature>
<gene>
    <name evidence="2" type="ORF">SETIT_4G157600v2</name>
</gene>
<dbReference type="InterPro" id="IPR001005">
    <property type="entry name" value="SANT/Myb"/>
</dbReference>
<dbReference type="eggNOG" id="ENOG502R2H0">
    <property type="taxonomic scope" value="Eukaryota"/>
</dbReference>
<dbReference type="HOGENOM" id="CLU_1186716_0_0_1"/>
<dbReference type="Proteomes" id="UP000004995">
    <property type="component" value="Unassembled WGS sequence"/>
</dbReference>